<dbReference type="InterPro" id="IPR049680">
    <property type="entry name" value="FLVCR1-2_SLC49-like"/>
</dbReference>
<dbReference type="GO" id="GO:0016020">
    <property type="term" value="C:membrane"/>
    <property type="evidence" value="ECO:0007669"/>
    <property type="project" value="UniProtKB-SubCell"/>
</dbReference>
<evidence type="ECO:0000313" key="6">
    <source>
        <dbReference type="EMBL" id="VDK55380.1"/>
    </source>
</evidence>
<proteinExistence type="predicted"/>
<feature type="transmembrane region" description="Helical" evidence="5">
    <location>
        <begin position="21"/>
        <end position="42"/>
    </location>
</feature>
<accession>A0A3P6RL27</accession>
<dbReference type="SUPFAM" id="SSF103473">
    <property type="entry name" value="MFS general substrate transporter"/>
    <property type="match status" value="1"/>
</dbReference>
<evidence type="ECO:0000256" key="2">
    <source>
        <dbReference type="ARBA" id="ARBA00022692"/>
    </source>
</evidence>
<dbReference type="PANTHER" id="PTHR10924:SF8">
    <property type="entry name" value="MFS DOMAIN-CONTAINING PROTEIN-RELATED"/>
    <property type="match status" value="1"/>
</dbReference>
<keyword evidence="3 5" id="KW-1133">Transmembrane helix</keyword>
<dbReference type="Proteomes" id="UP000271889">
    <property type="component" value="Unassembled WGS sequence"/>
</dbReference>
<keyword evidence="7" id="KW-1185">Reference proteome</keyword>
<dbReference type="AlphaFoldDB" id="A0A3P6RL27"/>
<keyword evidence="4 5" id="KW-0472">Membrane</keyword>
<reference evidence="6 7" key="1">
    <citation type="submission" date="2018-11" db="EMBL/GenBank/DDBJ databases">
        <authorList>
            <consortium name="Pathogen Informatics"/>
        </authorList>
    </citation>
    <scope>NUCLEOTIDE SEQUENCE [LARGE SCALE GENOMIC DNA]</scope>
</reference>
<protein>
    <submittedName>
        <fullName evidence="6">Uncharacterized protein</fullName>
    </submittedName>
</protein>
<evidence type="ECO:0000256" key="3">
    <source>
        <dbReference type="ARBA" id="ARBA00022989"/>
    </source>
</evidence>
<evidence type="ECO:0000256" key="5">
    <source>
        <dbReference type="SAM" id="Phobius"/>
    </source>
</evidence>
<dbReference type="InterPro" id="IPR036259">
    <property type="entry name" value="MFS_trans_sf"/>
</dbReference>
<keyword evidence="2 5" id="KW-0812">Transmembrane</keyword>
<dbReference type="PANTHER" id="PTHR10924">
    <property type="entry name" value="MAJOR FACILITATOR SUPERFAMILY PROTEIN-RELATED"/>
    <property type="match status" value="1"/>
</dbReference>
<sequence length="107" mass="12085">MVCTLSGFSTFIHVYFSNKQFIIQLLIFGLAFAELWSFMVIMDDIITEQGYKLYGYPTALAAFTGLIASLICGVIADCTKRFKELIRFCWICFLLAAILIRFVSGSL</sequence>
<dbReference type="EMBL" id="UYRV01008263">
    <property type="protein sequence ID" value="VDK55380.1"/>
    <property type="molecule type" value="Genomic_DNA"/>
</dbReference>
<organism evidence="6 7">
    <name type="scientific">Cylicostephanus goldi</name>
    <name type="common">Nematode worm</name>
    <dbReference type="NCBI Taxonomy" id="71465"/>
    <lineage>
        <taxon>Eukaryota</taxon>
        <taxon>Metazoa</taxon>
        <taxon>Ecdysozoa</taxon>
        <taxon>Nematoda</taxon>
        <taxon>Chromadorea</taxon>
        <taxon>Rhabditida</taxon>
        <taxon>Rhabditina</taxon>
        <taxon>Rhabditomorpha</taxon>
        <taxon>Strongyloidea</taxon>
        <taxon>Strongylidae</taxon>
        <taxon>Cylicostephanus</taxon>
    </lineage>
</organism>
<evidence type="ECO:0000256" key="4">
    <source>
        <dbReference type="ARBA" id="ARBA00023136"/>
    </source>
</evidence>
<evidence type="ECO:0000256" key="1">
    <source>
        <dbReference type="ARBA" id="ARBA00004141"/>
    </source>
</evidence>
<dbReference type="OrthoDB" id="422206at2759"/>
<name>A0A3P6RL27_CYLGO</name>
<gene>
    <name evidence="6" type="ORF">CGOC_LOCUS3301</name>
</gene>
<feature type="transmembrane region" description="Helical" evidence="5">
    <location>
        <begin position="54"/>
        <end position="76"/>
    </location>
</feature>
<evidence type="ECO:0000313" key="7">
    <source>
        <dbReference type="Proteomes" id="UP000271889"/>
    </source>
</evidence>
<comment type="subcellular location">
    <subcellularLocation>
        <location evidence="1">Membrane</location>
        <topology evidence="1">Multi-pass membrane protein</topology>
    </subcellularLocation>
</comment>
<feature type="transmembrane region" description="Helical" evidence="5">
    <location>
        <begin position="88"/>
        <end position="104"/>
    </location>
</feature>